<reference evidence="2 3" key="1">
    <citation type="submission" date="2017-11" db="EMBL/GenBank/DDBJ databases">
        <title>De-novo sequencing of pomegranate (Punica granatum L.) genome.</title>
        <authorList>
            <person name="Akparov Z."/>
            <person name="Amiraslanov A."/>
            <person name="Hajiyeva S."/>
            <person name="Abbasov M."/>
            <person name="Kaur K."/>
            <person name="Hamwieh A."/>
            <person name="Solovyev V."/>
            <person name="Salamov A."/>
            <person name="Braich B."/>
            <person name="Kosarev P."/>
            <person name="Mahmoud A."/>
            <person name="Hajiyev E."/>
            <person name="Babayeva S."/>
            <person name="Izzatullayeva V."/>
            <person name="Mammadov A."/>
            <person name="Mammadov A."/>
            <person name="Sharifova S."/>
            <person name="Ojaghi J."/>
            <person name="Eynullazada K."/>
            <person name="Bayramov B."/>
            <person name="Abdulazimova A."/>
            <person name="Shahmuradov I."/>
        </authorList>
    </citation>
    <scope>NUCLEOTIDE SEQUENCE [LARGE SCALE GENOMIC DNA]</scope>
    <source>
        <strain evidence="3">cv. AG2017</strain>
        <tissue evidence="2">Leaf</tissue>
    </source>
</reference>
<gene>
    <name evidence="2" type="ORF">CRG98_019683</name>
</gene>
<dbReference type="PANTHER" id="PTHR33054">
    <property type="entry name" value="CCHC-TYPE DOMAIN-CONTAINING PROTEIN"/>
    <property type="match status" value="1"/>
</dbReference>
<protein>
    <recommendedName>
        <fullName evidence="1">DUF7746 domain-containing protein</fullName>
    </recommendedName>
</protein>
<evidence type="ECO:0000313" key="2">
    <source>
        <dbReference type="EMBL" id="PKI59910.1"/>
    </source>
</evidence>
<dbReference type="Proteomes" id="UP000233551">
    <property type="component" value="Unassembled WGS sequence"/>
</dbReference>
<dbReference type="PANTHER" id="PTHR33054:SF9">
    <property type="entry name" value="CCHC-TYPE DOMAIN-CONTAINING PROTEIN"/>
    <property type="match status" value="1"/>
</dbReference>
<proteinExistence type="predicted"/>
<feature type="domain" description="DUF7746" evidence="1">
    <location>
        <begin position="1"/>
        <end position="70"/>
    </location>
</feature>
<dbReference type="Pfam" id="PF24925">
    <property type="entry name" value="DUF7746"/>
    <property type="match status" value="1"/>
</dbReference>
<dbReference type="AlphaFoldDB" id="A0A2I0JVJ7"/>
<name>A0A2I0JVJ7_PUNGR</name>
<keyword evidence="3" id="KW-1185">Reference proteome</keyword>
<dbReference type="STRING" id="22663.A0A2I0JVJ7"/>
<evidence type="ECO:0000313" key="3">
    <source>
        <dbReference type="Proteomes" id="UP000233551"/>
    </source>
</evidence>
<sequence length="218" mass="25004">MVSNAYKTQTRLSDPAIAHMLIAGFTGQLKGWWDNYLSLFQQNEILTSFKTDESGEIIWDANNEDIPDAVATLVFAISQHFVGDPSHLKDKNLELLSNLKYYSSASEEGLQMDELDWSSDEKSLNVLTGDQEFLLEIAEQIDNPLLRKQYLEKLKQGTLEGEIKTPNYNLSEIFKRNMDFPWFDQVDESSSSRNKTHKHQDLPLPHKKRFCIKSSLTA</sequence>
<dbReference type="EMBL" id="PGOL01001226">
    <property type="protein sequence ID" value="PKI59910.1"/>
    <property type="molecule type" value="Genomic_DNA"/>
</dbReference>
<dbReference type="InterPro" id="IPR056648">
    <property type="entry name" value="DUF7746"/>
</dbReference>
<organism evidence="2 3">
    <name type="scientific">Punica granatum</name>
    <name type="common">Pomegranate</name>
    <dbReference type="NCBI Taxonomy" id="22663"/>
    <lineage>
        <taxon>Eukaryota</taxon>
        <taxon>Viridiplantae</taxon>
        <taxon>Streptophyta</taxon>
        <taxon>Embryophyta</taxon>
        <taxon>Tracheophyta</taxon>
        <taxon>Spermatophyta</taxon>
        <taxon>Magnoliopsida</taxon>
        <taxon>eudicotyledons</taxon>
        <taxon>Gunneridae</taxon>
        <taxon>Pentapetalae</taxon>
        <taxon>rosids</taxon>
        <taxon>malvids</taxon>
        <taxon>Myrtales</taxon>
        <taxon>Lythraceae</taxon>
        <taxon>Punica</taxon>
    </lineage>
</organism>
<comment type="caution">
    <text evidence="2">The sequence shown here is derived from an EMBL/GenBank/DDBJ whole genome shotgun (WGS) entry which is preliminary data.</text>
</comment>
<evidence type="ECO:0000259" key="1">
    <source>
        <dbReference type="Pfam" id="PF24925"/>
    </source>
</evidence>
<accession>A0A2I0JVJ7</accession>